<evidence type="ECO:0000313" key="3">
    <source>
        <dbReference type="Proteomes" id="UP000196877"/>
    </source>
</evidence>
<gene>
    <name evidence="2" type="ORF">S101395_02716</name>
</gene>
<reference evidence="2 3" key="1">
    <citation type="submission" date="2017-06" db="EMBL/GenBank/DDBJ databases">
        <title>Genome sequence of Bacillus sonorensis strain SRCM101395.</title>
        <authorList>
            <person name="Cho S.H."/>
        </authorList>
    </citation>
    <scope>NUCLEOTIDE SEQUENCE [LARGE SCALE GENOMIC DNA]</scope>
    <source>
        <strain evidence="2 3">SRCM101395</strain>
    </source>
</reference>
<feature type="signal peptide" evidence="1">
    <location>
        <begin position="1"/>
        <end position="26"/>
    </location>
</feature>
<dbReference type="GeneID" id="92853335"/>
<evidence type="ECO:0000313" key="2">
    <source>
        <dbReference type="EMBL" id="ASB89223.1"/>
    </source>
</evidence>
<sequence length="81" mass="9087">MRKFIHFFICISVAALIVLISDNVAAAESPVNIKSSNKSVMLDIQEDGDYYKVFKDDQLLYGRENIGCWIYGGTCSSKVVF</sequence>
<name>A0ABM6LIR2_9BACI</name>
<dbReference type="Proteomes" id="UP000196877">
    <property type="component" value="Chromosome"/>
</dbReference>
<evidence type="ECO:0000256" key="1">
    <source>
        <dbReference type="SAM" id="SignalP"/>
    </source>
</evidence>
<organism evidence="2 3">
    <name type="scientific">Bacillus sonorensis</name>
    <dbReference type="NCBI Taxonomy" id="119858"/>
    <lineage>
        <taxon>Bacteria</taxon>
        <taxon>Bacillati</taxon>
        <taxon>Bacillota</taxon>
        <taxon>Bacilli</taxon>
        <taxon>Bacillales</taxon>
        <taxon>Bacillaceae</taxon>
        <taxon>Bacillus</taxon>
    </lineage>
</organism>
<dbReference type="EMBL" id="CP021920">
    <property type="protein sequence ID" value="ASB89223.1"/>
    <property type="molecule type" value="Genomic_DNA"/>
</dbReference>
<keyword evidence="1" id="KW-0732">Signal</keyword>
<keyword evidence="3" id="KW-1185">Reference proteome</keyword>
<accession>A0ABM6LIR2</accession>
<protein>
    <submittedName>
        <fullName evidence="2">Uncharacterized protein</fullName>
    </submittedName>
</protein>
<proteinExistence type="predicted"/>
<feature type="chain" id="PRO_5047433361" evidence="1">
    <location>
        <begin position="27"/>
        <end position="81"/>
    </location>
</feature>
<dbReference type="RefSeq" id="WP_006640468.1">
    <property type="nucleotide sequence ID" value="NZ_BORD01000006.1"/>
</dbReference>